<feature type="domain" description="Hedgehog/Intein (Hint)" evidence="1">
    <location>
        <begin position="178"/>
        <end position="324"/>
    </location>
</feature>
<evidence type="ECO:0000259" key="1">
    <source>
        <dbReference type="Pfam" id="PF13403"/>
    </source>
</evidence>
<dbReference type="InterPro" id="IPR036844">
    <property type="entry name" value="Hint_dom_sf"/>
</dbReference>
<gene>
    <name evidence="2" type="ORF">SAMN04488005_2650</name>
</gene>
<dbReference type="AlphaFoldDB" id="A0A1I6HGE8"/>
<sequence>MTNTGYYCETVMPFLDVINDYSNGATGTLTATNGDTVGYTVTGTSPTVDWQGLNDGARVNGTGSEQFTVTFDSYVTGATMQISGSNSNEEYFIVVDGVPVDLNTLIADGTVTVTQSGAATHVVNADGSISGGHHSDGSIMEIRFNTAVISLGAVGSVGGNGNWDYFEVGIDSTDFDVVCFNRGTMILTADGPSPVENLAVGDMILTATHGQQPIRWIGSKDITPTRLARQPQLRPIRISAGALGNGLPLRDLLVSRQHRMVVSSPIAERMFGTTNVLVPAIKLTALPDIDVDDSNAPVTYFHLLFDQHEVIFAESAPSESFFVGPESLKMIPPAALTEILALFPELERKTPKIAYPSPSKKQQKQLVARHLKNAKPLLNAFA</sequence>
<dbReference type="InterPro" id="IPR028992">
    <property type="entry name" value="Hedgehog/Intein_dom"/>
</dbReference>
<proteinExistence type="predicted"/>
<dbReference type="Gene3D" id="2.170.16.10">
    <property type="entry name" value="Hedgehog/Intein (Hint) domain"/>
    <property type="match status" value="1"/>
</dbReference>
<evidence type="ECO:0000313" key="2">
    <source>
        <dbReference type="EMBL" id="SFR53327.1"/>
    </source>
</evidence>
<dbReference type="Pfam" id="PF13403">
    <property type="entry name" value="Hint_2"/>
    <property type="match status" value="1"/>
</dbReference>
<organism evidence="2 3">
    <name type="scientific">Yoonia tamlensis</name>
    <dbReference type="NCBI Taxonomy" id="390270"/>
    <lineage>
        <taxon>Bacteria</taxon>
        <taxon>Pseudomonadati</taxon>
        <taxon>Pseudomonadota</taxon>
        <taxon>Alphaproteobacteria</taxon>
        <taxon>Rhodobacterales</taxon>
        <taxon>Paracoccaceae</taxon>
        <taxon>Yoonia</taxon>
    </lineage>
</organism>
<dbReference type="STRING" id="390270.SAMN04488005_2650"/>
<keyword evidence="3" id="KW-1185">Reference proteome</keyword>
<accession>A0A1I6HGE8</accession>
<dbReference type="SUPFAM" id="SSF51294">
    <property type="entry name" value="Hedgehog/intein (Hint) domain"/>
    <property type="match status" value="1"/>
</dbReference>
<name>A0A1I6HGE8_9RHOB</name>
<dbReference type="Proteomes" id="UP000199478">
    <property type="component" value="Unassembled WGS sequence"/>
</dbReference>
<reference evidence="3" key="1">
    <citation type="submission" date="2016-10" db="EMBL/GenBank/DDBJ databases">
        <authorList>
            <person name="Varghese N."/>
            <person name="Submissions S."/>
        </authorList>
    </citation>
    <scope>NUCLEOTIDE SEQUENCE [LARGE SCALE GENOMIC DNA]</scope>
    <source>
        <strain evidence="3">DSM 26879</strain>
    </source>
</reference>
<dbReference type="EMBL" id="FOYP01000002">
    <property type="protein sequence ID" value="SFR53327.1"/>
    <property type="molecule type" value="Genomic_DNA"/>
</dbReference>
<protein>
    <submittedName>
        <fullName evidence="2">Hint domain-containing protein</fullName>
    </submittedName>
</protein>
<evidence type="ECO:0000313" key="3">
    <source>
        <dbReference type="Proteomes" id="UP000199478"/>
    </source>
</evidence>